<evidence type="ECO:0000256" key="3">
    <source>
        <dbReference type="ARBA" id="ARBA00021128"/>
    </source>
</evidence>
<keyword evidence="5 9" id="KW-0997">Cell inner membrane</keyword>
<gene>
    <name evidence="9 10" type="primary">uspB</name>
    <name evidence="10" type="ordered locus">PAJ_2986</name>
</gene>
<comment type="subcellular location">
    <subcellularLocation>
        <location evidence="1 9">Cell inner membrane</location>
        <topology evidence="1 9">Multi-pass membrane protein</topology>
    </subcellularLocation>
</comment>
<dbReference type="Proteomes" id="UP000006690">
    <property type="component" value="Chromosome"/>
</dbReference>
<organism evidence="10 11">
    <name type="scientific">Pantoea ananatis (strain AJ13355)</name>
    <dbReference type="NCBI Taxonomy" id="932677"/>
    <lineage>
        <taxon>Bacteria</taxon>
        <taxon>Pseudomonadati</taxon>
        <taxon>Pseudomonadota</taxon>
        <taxon>Gammaproteobacteria</taxon>
        <taxon>Enterobacterales</taxon>
        <taxon>Erwiniaceae</taxon>
        <taxon>Pantoea</taxon>
    </lineage>
</organism>
<dbReference type="HAMAP" id="MF_01088">
    <property type="entry name" value="UspB"/>
    <property type="match status" value="1"/>
</dbReference>
<keyword evidence="4 9" id="KW-1003">Cell membrane</keyword>
<feature type="transmembrane region" description="Helical" evidence="9">
    <location>
        <begin position="43"/>
        <end position="62"/>
    </location>
</feature>
<dbReference type="HOGENOM" id="CLU_151816_0_0_6"/>
<evidence type="ECO:0000313" key="11">
    <source>
        <dbReference type="Proteomes" id="UP000006690"/>
    </source>
</evidence>
<evidence type="ECO:0000313" key="10">
    <source>
        <dbReference type="EMBL" id="BAK13066.1"/>
    </source>
</evidence>
<accession>A0A0H3L166</accession>
<keyword evidence="7 9" id="KW-1133">Transmembrane helix</keyword>
<evidence type="ECO:0000256" key="2">
    <source>
        <dbReference type="ARBA" id="ARBA00009803"/>
    </source>
</evidence>
<dbReference type="KEGG" id="paj:PAJ_2986"/>
<evidence type="ECO:0000256" key="8">
    <source>
        <dbReference type="ARBA" id="ARBA00023136"/>
    </source>
</evidence>
<dbReference type="NCBIfam" id="NF003435">
    <property type="entry name" value="PRK04960.1"/>
    <property type="match status" value="1"/>
</dbReference>
<sequence>MIQNKTTNRFTGLLANSAGTVQQGARSAPCCGAGKEDDMISTIALFWALCVVCIVNMARYFSSLRALLVVLRGCDPLLYQYVDGAGFFTSHGQPGKQVRLVRYIWARRYLDHHDDEFIRRCERVRGLFILTSSLCGLVIISLIALAIWH</sequence>
<dbReference type="GO" id="GO:0005886">
    <property type="term" value="C:plasma membrane"/>
    <property type="evidence" value="ECO:0007669"/>
    <property type="project" value="UniProtKB-SubCell"/>
</dbReference>
<comment type="similarity">
    <text evidence="2 9">Belongs to the universal stress protein B family.</text>
</comment>
<protein>
    <recommendedName>
        <fullName evidence="3 9">Universal stress protein B</fullName>
    </recommendedName>
</protein>
<evidence type="ECO:0000256" key="5">
    <source>
        <dbReference type="ARBA" id="ARBA00022519"/>
    </source>
</evidence>
<dbReference type="eggNOG" id="ENOG502ZP3V">
    <property type="taxonomic scope" value="Bacteria"/>
</dbReference>
<reference evidence="11" key="1">
    <citation type="journal article" date="2012" name="Appl. Microbiol. Biotechnol.">
        <title>The complete genome sequence of Pantoea ananatis AJ13355, an organism with great biotechnological potential.</title>
        <authorList>
            <person name="Hara Y."/>
            <person name="Kadotani N."/>
            <person name="Izui H."/>
            <person name="Katashkina J.I."/>
            <person name="Kuvaeva T.M."/>
            <person name="Andreeva I.G."/>
            <person name="Golubeva L.I."/>
            <person name="Malko D.B."/>
            <person name="Makeev V.J."/>
            <person name="Mashko S.V."/>
            <person name="Kozlov Y.I."/>
        </authorList>
    </citation>
    <scope>NUCLEOTIDE SEQUENCE [LARGE SCALE GENOMIC DNA]</scope>
    <source>
        <strain evidence="11">AJ13355</strain>
    </source>
</reference>
<evidence type="ECO:0000256" key="1">
    <source>
        <dbReference type="ARBA" id="ARBA00004429"/>
    </source>
</evidence>
<evidence type="ECO:0000256" key="4">
    <source>
        <dbReference type="ARBA" id="ARBA00022475"/>
    </source>
</evidence>
<keyword evidence="8 9" id="KW-0472">Membrane</keyword>
<proteinExistence type="inferred from homology"/>
<evidence type="ECO:0000256" key="6">
    <source>
        <dbReference type="ARBA" id="ARBA00022692"/>
    </source>
</evidence>
<keyword evidence="6 9" id="KW-0812">Transmembrane</keyword>
<dbReference type="AlphaFoldDB" id="A0A0H3L166"/>
<dbReference type="EMBL" id="AP012032">
    <property type="protein sequence ID" value="BAK13066.1"/>
    <property type="molecule type" value="Genomic_DNA"/>
</dbReference>
<evidence type="ECO:0000256" key="7">
    <source>
        <dbReference type="ARBA" id="ARBA00022989"/>
    </source>
</evidence>
<name>A0A0H3L166_PANAA</name>
<dbReference type="InterPro" id="IPR019598">
    <property type="entry name" value="Universal_stress_protein_B"/>
</dbReference>
<feature type="transmembrane region" description="Helical" evidence="9">
    <location>
        <begin position="127"/>
        <end position="148"/>
    </location>
</feature>
<dbReference type="Pfam" id="PF10625">
    <property type="entry name" value="UspB"/>
    <property type="match status" value="1"/>
</dbReference>
<dbReference type="PATRIC" id="fig|932677.3.peg.3466"/>
<evidence type="ECO:0000256" key="9">
    <source>
        <dbReference type="HAMAP-Rule" id="MF_01088"/>
    </source>
</evidence>